<gene>
    <name evidence="6" type="primary">MCTP2</name>
    <name evidence="6" type="ORF">T01_634</name>
</gene>
<dbReference type="Pfam" id="PF00168">
    <property type="entry name" value="C2"/>
    <property type="match status" value="2"/>
</dbReference>
<dbReference type="Gene3D" id="2.60.40.150">
    <property type="entry name" value="C2 domain"/>
    <property type="match status" value="2"/>
</dbReference>
<dbReference type="CDD" id="cd08377">
    <property type="entry name" value="C2C_MCTP_PRT"/>
    <property type="match status" value="1"/>
</dbReference>
<dbReference type="AlphaFoldDB" id="A0A0V1BA94"/>
<keyword evidence="4" id="KW-1133">Transmembrane helix</keyword>
<dbReference type="GO" id="GO:0046928">
    <property type="term" value="P:regulation of neurotransmitter secretion"/>
    <property type="evidence" value="ECO:0007669"/>
    <property type="project" value="TreeGrafter"/>
</dbReference>
<evidence type="ECO:0000256" key="1">
    <source>
        <dbReference type="ARBA" id="ARBA00022723"/>
    </source>
</evidence>
<dbReference type="GO" id="GO:0005509">
    <property type="term" value="F:calcium ion binding"/>
    <property type="evidence" value="ECO:0007669"/>
    <property type="project" value="TreeGrafter"/>
</dbReference>
<organism evidence="6 7">
    <name type="scientific">Trichinella spiralis</name>
    <name type="common">Trichina worm</name>
    <dbReference type="NCBI Taxonomy" id="6334"/>
    <lineage>
        <taxon>Eukaryota</taxon>
        <taxon>Metazoa</taxon>
        <taxon>Ecdysozoa</taxon>
        <taxon>Nematoda</taxon>
        <taxon>Enoplea</taxon>
        <taxon>Dorylaimia</taxon>
        <taxon>Trichinellida</taxon>
        <taxon>Trichinellidae</taxon>
        <taxon>Trichinella</taxon>
    </lineage>
</organism>
<feature type="coiled-coil region" evidence="3">
    <location>
        <begin position="573"/>
        <end position="600"/>
    </location>
</feature>
<name>A0A0V1BA94_TRISP</name>
<keyword evidence="4" id="KW-0472">Membrane</keyword>
<evidence type="ECO:0000256" key="3">
    <source>
        <dbReference type="SAM" id="Coils"/>
    </source>
</evidence>
<proteinExistence type="predicted"/>
<dbReference type="InterPro" id="IPR000008">
    <property type="entry name" value="C2_dom"/>
</dbReference>
<protein>
    <submittedName>
        <fullName evidence="6">Multiple C2 and transmembrane domain-containing protein 2</fullName>
    </submittedName>
</protein>
<dbReference type="PANTHER" id="PTHR45911:SF4">
    <property type="entry name" value="MULTIPLE C2 AND TRANSMEMBRANE DOMAIN-CONTAINING PROTEIN"/>
    <property type="match status" value="1"/>
</dbReference>
<keyword evidence="7" id="KW-1185">Reference proteome</keyword>
<comment type="caution">
    <text evidence="6">The sequence shown here is derived from an EMBL/GenBank/DDBJ whole genome shotgun (WGS) entry which is preliminary data.</text>
</comment>
<dbReference type="PANTHER" id="PTHR45911">
    <property type="entry name" value="C2 DOMAIN-CONTAINING PROTEIN"/>
    <property type="match status" value="1"/>
</dbReference>
<keyword evidence="3" id="KW-0175">Coiled coil</keyword>
<keyword evidence="2" id="KW-0106">Calcium</keyword>
<feature type="domain" description="C2" evidence="5">
    <location>
        <begin position="84"/>
        <end position="205"/>
    </location>
</feature>
<dbReference type="PROSITE" id="PS50004">
    <property type="entry name" value="C2"/>
    <property type="match status" value="2"/>
</dbReference>
<sequence>MENYLKLADDDALPIFQHSIGCNLNLNENVCTSSGVWNDRAKHLFSSSIYFLFTITTPGIVGTAHRDGKLMKSVVDVEKRSRGSLRRLIFNPEVRPKTTNSNDDIYQVHVLLKEGGNLVAKDFSGSSDPYVKFKYKGKQVHKTKIVYQNLNPSWGERFVFVAAGLQTPLVIQVYDYDRFASDDFMGSANLYLKPLKLNTAYELKVLLTDNTSDLSMGYLLLQIMVSPFTEDDVHNNISKSHLTVLDTVSEWLSVLHISLIEGRGFCPISTVQGINLPDLGSIDLITILERNTLSDWFDLCDAAGQLFLVLSLSNAFDSPQAKISPKRNNLETEEIKLAKEYSLANTLRHIRNIGCLIITVCRAKGLAAANIGGKSDPFCVLEMVNTRFQTRTEYKTVNPEWNKTFVFDINDMYSILHVTIYDEDPNSRNEFLGKVAFPLIQIKNGERRWYQLKDQKLKSFVKGRIQLETKIFWNPIRASIRVFTPKESKYIYAEEKFKRQIFMQNVNRLKESATSVMEMVSMSKKLLSWETPLHSILALILYMIPLALLGLFAKDAILSLLIKKQSGDNEKMVELADVEENEETEEKKSLREKLAAVQDAMSMVQKLLGINKFTKKLRNPMADQNNELLDFLSRVPTANELAMYMNEAVNESRINQKAELKVAVTNNNNNNGNKKIDVKRI</sequence>
<evidence type="ECO:0000259" key="5">
    <source>
        <dbReference type="PROSITE" id="PS50004"/>
    </source>
</evidence>
<dbReference type="OrthoDB" id="5973539at2759"/>
<keyword evidence="1" id="KW-0479">Metal-binding</keyword>
<dbReference type="SUPFAM" id="SSF49562">
    <property type="entry name" value="C2 domain (Calcium/lipid-binding domain, CaLB)"/>
    <property type="match status" value="2"/>
</dbReference>
<keyword evidence="4 6" id="KW-0812">Transmembrane</keyword>
<dbReference type="GO" id="GO:0030672">
    <property type="term" value="C:synaptic vesicle membrane"/>
    <property type="evidence" value="ECO:0007669"/>
    <property type="project" value="TreeGrafter"/>
</dbReference>
<dbReference type="PRINTS" id="PR00360">
    <property type="entry name" value="C2DOMAIN"/>
</dbReference>
<dbReference type="InterPro" id="IPR035892">
    <property type="entry name" value="C2_domain_sf"/>
</dbReference>
<evidence type="ECO:0000313" key="6">
    <source>
        <dbReference type="EMBL" id="KRY33899.1"/>
    </source>
</evidence>
<evidence type="ECO:0000256" key="2">
    <source>
        <dbReference type="ARBA" id="ARBA00022837"/>
    </source>
</evidence>
<feature type="transmembrane region" description="Helical" evidence="4">
    <location>
        <begin position="533"/>
        <end position="553"/>
    </location>
</feature>
<evidence type="ECO:0000256" key="4">
    <source>
        <dbReference type="SAM" id="Phobius"/>
    </source>
</evidence>
<dbReference type="Proteomes" id="UP000054776">
    <property type="component" value="Unassembled WGS sequence"/>
</dbReference>
<dbReference type="EMBL" id="JYDH01000075">
    <property type="protein sequence ID" value="KRY33899.1"/>
    <property type="molecule type" value="Genomic_DNA"/>
</dbReference>
<reference evidence="6 7" key="1">
    <citation type="submission" date="2015-01" db="EMBL/GenBank/DDBJ databases">
        <title>Evolution of Trichinella species and genotypes.</title>
        <authorList>
            <person name="Korhonen P.K."/>
            <person name="Edoardo P."/>
            <person name="Giuseppe L.R."/>
            <person name="Gasser R.B."/>
        </authorList>
    </citation>
    <scope>NUCLEOTIDE SEQUENCE [LARGE SCALE GENOMIC DNA]</scope>
    <source>
        <strain evidence="6">ISS3</strain>
    </source>
</reference>
<dbReference type="FunFam" id="2.60.40.150:FF:000167">
    <property type="entry name" value="Multiple C2 domains, transmembrane 2a"/>
    <property type="match status" value="1"/>
</dbReference>
<accession>A0A0V1BA94</accession>
<dbReference type="SMART" id="SM00239">
    <property type="entry name" value="C2"/>
    <property type="match status" value="2"/>
</dbReference>
<evidence type="ECO:0000313" key="7">
    <source>
        <dbReference type="Proteomes" id="UP000054776"/>
    </source>
</evidence>
<feature type="domain" description="C2" evidence="5">
    <location>
        <begin position="331"/>
        <end position="454"/>
    </location>
</feature>